<evidence type="ECO:0000259" key="1">
    <source>
        <dbReference type="Pfam" id="PF00534"/>
    </source>
</evidence>
<protein>
    <submittedName>
        <fullName evidence="3">Glycosyltransferase family 4 protein</fullName>
        <ecNumber evidence="3">2.4.-.-</ecNumber>
    </submittedName>
</protein>
<dbReference type="Pfam" id="PF00534">
    <property type="entry name" value="Glycos_transf_1"/>
    <property type="match status" value="1"/>
</dbReference>
<dbReference type="GO" id="GO:0016757">
    <property type="term" value="F:glycosyltransferase activity"/>
    <property type="evidence" value="ECO:0007669"/>
    <property type="project" value="UniProtKB-KW"/>
</dbReference>
<proteinExistence type="predicted"/>
<sequence length="361" mass="38971">MKIAIVLPRGMHFGPEGATSIDLVTRDLLSHSRFRDSTTVLGEAVAIPFPGVAFQAVDGTSQKDLTRGYARALRHLQPDVIVVHQHPETAAALARQLAGTPVILHRHGLLKEKRSGLSRWLKSRLFRRLSLIVFVSDFIEDRFLTQFPGLAGRTTVIVNGVDMQVWAPSEKDRTIAYVGRAREDKGLLPLINAFTDLSKHPAASGWGLELVLGVQTEAEEAFADRLEALAARKSGIRIRRNLPSTEVRDTLARASIAALPSIVREGFPRAVVEAMACGCATIATAQGGTLEAAGDAALLLDNPSAPDFKDRLRHALLGLIENDPHRQELGQHARTHAEATLGIAAVAARYDALLASAARVG</sequence>
<keyword evidence="4" id="KW-1185">Reference proteome</keyword>
<dbReference type="RefSeq" id="WP_149893941.1">
    <property type="nucleotide sequence ID" value="NZ_JBHUFA010000014.1"/>
</dbReference>
<dbReference type="InterPro" id="IPR001296">
    <property type="entry name" value="Glyco_trans_1"/>
</dbReference>
<evidence type="ECO:0000259" key="2">
    <source>
        <dbReference type="Pfam" id="PF13579"/>
    </source>
</evidence>
<gene>
    <name evidence="3" type="ORF">ACFSC7_16490</name>
</gene>
<reference evidence="4" key="1">
    <citation type="journal article" date="2019" name="Int. J. Syst. Evol. Microbiol.">
        <title>The Global Catalogue of Microorganisms (GCM) 10K type strain sequencing project: providing services to taxonomists for standard genome sequencing and annotation.</title>
        <authorList>
            <consortium name="The Broad Institute Genomics Platform"/>
            <consortium name="The Broad Institute Genome Sequencing Center for Infectious Disease"/>
            <person name="Wu L."/>
            <person name="Ma J."/>
        </authorList>
    </citation>
    <scope>NUCLEOTIDE SEQUENCE [LARGE SCALE GENOMIC DNA]</scope>
    <source>
        <strain evidence="4">JCM 3369</strain>
    </source>
</reference>
<dbReference type="EC" id="2.4.-.-" evidence="3"/>
<dbReference type="PANTHER" id="PTHR12526">
    <property type="entry name" value="GLYCOSYLTRANSFERASE"/>
    <property type="match status" value="1"/>
</dbReference>
<keyword evidence="3" id="KW-0328">Glycosyltransferase</keyword>
<dbReference type="Pfam" id="PF13579">
    <property type="entry name" value="Glyco_trans_4_4"/>
    <property type="match status" value="1"/>
</dbReference>
<feature type="domain" description="Glycosyltransferase subfamily 4-like N-terminal" evidence="2">
    <location>
        <begin position="62"/>
        <end position="160"/>
    </location>
</feature>
<dbReference type="CDD" id="cd03801">
    <property type="entry name" value="GT4_PimA-like"/>
    <property type="match status" value="1"/>
</dbReference>
<comment type="caution">
    <text evidence="3">The sequence shown here is derived from an EMBL/GenBank/DDBJ whole genome shotgun (WGS) entry which is preliminary data.</text>
</comment>
<organism evidence="3 4">
    <name type="scientific">Roseibium aestuarii</name>
    <dbReference type="NCBI Taxonomy" id="2600299"/>
    <lineage>
        <taxon>Bacteria</taxon>
        <taxon>Pseudomonadati</taxon>
        <taxon>Pseudomonadota</taxon>
        <taxon>Alphaproteobacteria</taxon>
        <taxon>Hyphomicrobiales</taxon>
        <taxon>Stappiaceae</taxon>
        <taxon>Roseibium</taxon>
    </lineage>
</organism>
<accession>A0ABW4K2C9</accession>
<feature type="domain" description="Glycosyl transferase family 1" evidence="1">
    <location>
        <begin position="164"/>
        <end position="335"/>
    </location>
</feature>
<keyword evidence="3" id="KW-0808">Transferase</keyword>
<dbReference type="PANTHER" id="PTHR12526:SF636">
    <property type="entry name" value="BLL3647 PROTEIN"/>
    <property type="match status" value="1"/>
</dbReference>
<dbReference type="InterPro" id="IPR028098">
    <property type="entry name" value="Glyco_trans_4-like_N"/>
</dbReference>
<evidence type="ECO:0000313" key="3">
    <source>
        <dbReference type="EMBL" id="MFD1697118.1"/>
    </source>
</evidence>
<name>A0ABW4K2C9_9HYPH</name>
<dbReference type="Proteomes" id="UP001597327">
    <property type="component" value="Unassembled WGS sequence"/>
</dbReference>
<dbReference type="SUPFAM" id="SSF53756">
    <property type="entry name" value="UDP-Glycosyltransferase/glycogen phosphorylase"/>
    <property type="match status" value="1"/>
</dbReference>
<dbReference type="EMBL" id="JBHUFA010000014">
    <property type="protein sequence ID" value="MFD1697118.1"/>
    <property type="molecule type" value="Genomic_DNA"/>
</dbReference>
<evidence type="ECO:0000313" key="4">
    <source>
        <dbReference type="Proteomes" id="UP001597327"/>
    </source>
</evidence>
<dbReference type="Gene3D" id="3.40.50.2000">
    <property type="entry name" value="Glycogen Phosphorylase B"/>
    <property type="match status" value="2"/>
</dbReference>